<sequence>MPPRGAPAAPVDPVLDQTSPFYVHPNDGPSSITVTPVLNGSNYHSWVRAMRRALGDKMKFDFVGGSILVPIDPFDLSLRAWNRCNMLVHSWILNSVSESIAQSIVFMENTIDVWNDLKGRFPMCNCRVKCNCDAMRNARTNHQLMYVIRFLTGLNDHFDMVKSQILLMDPLPPLNKIFSMVIQNERQGNFTPSEDSKALINATNFRPSSSASSSKNSRLNSSAVIFNSMQCVIQEQGTWKTIGSAEVVDGLYYLNHKFKPLYVSAISNNEHAIFNILNKALWHFRLGHLS</sequence>
<keyword evidence="2" id="KW-1185">Reference proteome</keyword>
<evidence type="ECO:0000313" key="1">
    <source>
        <dbReference type="EMBL" id="CAJ2660513.1"/>
    </source>
</evidence>
<name>A0ACB0KX63_TRIPR</name>
<dbReference type="EMBL" id="CASHSV030000311">
    <property type="protein sequence ID" value="CAJ2660513.1"/>
    <property type="molecule type" value="Genomic_DNA"/>
</dbReference>
<proteinExistence type="predicted"/>
<accession>A0ACB0KX63</accession>
<evidence type="ECO:0000313" key="2">
    <source>
        <dbReference type="Proteomes" id="UP001177021"/>
    </source>
</evidence>
<dbReference type="Proteomes" id="UP001177021">
    <property type="component" value="Unassembled WGS sequence"/>
</dbReference>
<protein>
    <submittedName>
        <fullName evidence="1">Uncharacterized protein</fullName>
    </submittedName>
</protein>
<comment type="caution">
    <text evidence="1">The sequence shown here is derived from an EMBL/GenBank/DDBJ whole genome shotgun (WGS) entry which is preliminary data.</text>
</comment>
<reference evidence="1" key="1">
    <citation type="submission" date="2023-10" db="EMBL/GenBank/DDBJ databases">
        <authorList>
            <person name="Rodriguez Cubillos JULIANA M."/>
            <person name="De Vega J."/>
        </authorList>
    </citation>
    <scope>NUCLEOTIDE SEQUENCE</scope>
</reference>
<organism evidence="1 2">
    <name type="scientific">Trifolium pratense</name>
    <name type="common">Red clover</name>
    <dbReference type="NCBI Taxonomy" id="57577"/>
    <lineage>
        <taxon>Eukaryota</taxon>
        <taxon>Viridiplantae</taxon>
        <taxon>Streptophyta</taxon>
        <taxon>Embryophyta</taxon>
        <taxon>Tracheophyta</taxon>
        <taxon>Spermatophyta</taxon>
        <taxon>Magnoliopsida</taxon>
        <taxon>eudicotyledons</taxon>
        <taxon>Gunneridae</taxon>
        <taxon>Pentapetalae</taxon>
        <taxon>rosids</taxon>
        <taxon>fabids</taxon>
        <taxon>Fabales</taxon>
        <taxon>Fabaceae</taxon>
        <taxon>Papilionoideae</taxon>
        <taxon>50 kb inversion clade</taxon>
        <taxon>NPAAA clade</taxon>
        <taxon>Hologalegina</taxon>
        <taxon>IRL clade</taxon>
        <taxon>Trifolieae</taxon>
        <taxon>Trifolium</taxon>
    </lineage>
</organism>
<gene>
    <name evidence="1" type="ORF">MILVUS5_LOCUS26456</name>
</gene>